<dbReference type="EMBL" id="VIKR01000002">
    <property type="protein sequence ID" value="TQV74651.1"/>
    <property type="molecule type" value="Genomic_DNA"/>
</dbReference>
<evidence type="ECO:0000313" key="4">
    <source>
        <dbReference type="Proteomes" id="UP000317839"/>
    </source>
</evidence>
<dbReference type="Proteomes" id="UP000317839">
    <property type="component" value="Unassembled WGS sequence"/>
</dbReference>
<name>A0A545TBS4_9GAMM</name>
<dbReference type="OrthoDB" id="9809813at2"/>
<keyword evidence="1" id="KW-0812">Transmembrane</keyword>
<dbReference type="InterPro" id="IPR003848">
    <property type="entry name" value="DUF218"/>
</dbReference>
<comment type="caution">
    <text evidence="3">The sequence shown here is derived from an EMBL/GenBank/DDBJ whole genome shotgun (WGS) entry which is preliminary data.</text>
</comment>
<dbReference type="GO" id="GO:0005886">
    <property type="term" value="C:plasma membrane"/>
    <property type="evidence" value="ECO:0007669"/>
    <property type="project" value="TreeGrafter"/>
</dbReference>
<evidence type="ECO:0000313" key="3">
    <source>
        <dbReference type="EMBL" id="TQV74651.1"/>
    </source>
</evidence>
<dbReference type="RefSeq" id="WP_142941265.1">
    <property type="nucleotide sequence ID" value="NZ_VIKR01000002.1"/>
</dbReference>
<dbReference type="GO" id="GO:0043164">
    <property type="term" value="P:Gram-negative-bacterium-type cell wall biogenesis"/>
    <property type="evidence" value="ECO:0007669"/>
    <property type="project" value="TreeGrafter"/>
</dbReference>
<protein>
    <submittedName>
        <fullName evidence="3">YdcF family protein</fullName>
    </submittedName>
</protein>
<dbReference type="CDD" id="cd06259">
    <property type="entry name" value="YdcF-like"/>
    <property type="match status" value="1"/>
</dbReference>
<dbReference type="Pfam" id="PF02698">
    <property type="entry name" value="DUF218"/>
    <property type="match status" value="1"/>
</dbReference>
<reference evidence="3 4" key="1">
    <citation type="submission" date="2019-06" db="EMBL/GenBank/DDBJ databases">
        <title>Draft genome of Aliikangiella marina GYP-15.</title>
        <authorList>
            <person name="Wang G."/>
        </authorList>
    </citation>
    <scope>NUCLEOTIDE SEQUENCE [LARGE SCALE GENOMIC DNA]</scope>
    <source>
        <strain evidence="3 4">GYP-15</strain>
    </source>
</reference>
<dbReference type="Gene3D" id="3.40.50.620">
    <property type="entry name" value="HUPs"/>
    <property type="match status" value="1"/>
</dbReference>
<keyword evidence="1" id="KW-0472">Membrane</keyword>
<gene>
    <name evidence="3" type="ORF">FLL45_06725</name>
</gene>
<keyword evidence="4" id="KW-1185">Reference proteome</keyword>
<dbReference type="GO" id="GO:0000270">
    <property type="term" value="P:peptidoglycan metabolic process"/>
    <property type="evidence" value="ECO:0007669"/>
    <property type="project" value="TreeGrafter"/>
</dbReference>
<evidence type="ECO:0000259" key="2">
    <source>
        <dbReference type="Pfam" id="PF02698"/>
    </source>
</evidence>
<proteinExistence type="predicted"/>
<feature type="transmembrane region" description="Helical" evidence="1">
    <location>
        <begin position="39"/>
        <end position="59"/>
    </location>
</feature>
<dbReference type="PANTHER" id="PTHR30336:SF4">
    <property type="entry name" value="ENVELOPE BIOGENESIS FACTOR ELYC"/>
    <property type="match status" value="1"/>
</dbReference>
<dbReference type="PANTHER" id="PTHR30336">
    <property type="entry name" value="INNER MEMBRANE PROTEIN, PROBABLE PERMEASE"/>
    <property type="match status" value="1"/>
</dbReference>
<keyword evidence="1" id="KW-1133">Transmembrane helix</keyword>
<dbReference type="InterPro" id="IPR051599">
    <property type="entry name" value="Cell_Envelope_Assoc"/>
</dbReference>
<organism evidence="3 4">
    <name type="scientific">Aliikangiella marina</name>
    <dbReference type="NCBI Taxonomy" id="1712262"/>
    <lineage>
        <taxon>Bacteria</taxon>
        <taxon>Pseudomonadati</taxon>
        <taxon>Pseudomonadota</taxon>
        <taxon>Gammaproteobacteria</taxon>
        <taxon>Oceanospirillales</taxon>
        <taxon>Pleioneaceae</taxon>
        <taxon>Aliikangiella</taxon>
    </lineage>
</organism>
<evidence type="ECO:0000256" key="1">
    <source>
        <dbReference type="SAM" id="Phobius"/>
    </source>
</evidence>
<accession>A0A545TBS4</accession>
<sequence>MSWEQLFAEILNSFFMPPGINLILILTGWILLKRYRKTAVSLFSLSLITLYIFSLPIVADSLIQRIESTSALTTQQIKQISQSDISNKAIVVLSGGRVAAAPEYDKIDIVNPATLQRIHFASWLQKRTQLPVLLSGGSSSNEATAESVLMNQLMAASFGNQPRWIESESKNTGQSAEYSANILKKNDIDEVILVTHAWHMPKASKAFESNGLKVVEAPTAFLSGQILSDNWRDYFPSADALAQSNKAFFEMFVSLWLELRY</sequence>
<dbReference type="AlphaFoldDB" id="A0A545TBS4"/>
<dbReference type="InterPro" id="IPR014729">
    <property type="entry name" value="Rossmann-like_a/b/a_fold"/>
</dbReference>
<feature type="domain" description="DUF218" evidence="2">
    <location>
        <begin position="89"/>
        <end position="251"/>
    </location>
</feature>
<feature type="transmembrane region" description="Helical" evidence="1">
    <location>
        <begin position="14"/>
        <end position="32"/>
    </location>
</feature>